<sequence>MATLLHPAFCLRFFAHCWPESKQHSQLLLEKNFNKQEAQLKKGQDDIKELEKDTLKVDNNNIVEFFNAPPNSAERRELEVLYHLNMVKVMLFILTIYKSFGADSFLFLHYRTIQRHFLSYCLAKDYLASSESSCEQMFSSEANVCSSGHGSLKPRKIERFVSSHMWLKQGIQVTGKFDKAQNIFKNYIDFSQKTSKK</sequence>
<name>A0A0L6UX09_9BASI</name>
<protein>
    <recommendedName>
        <fullName evidence="3">HAT C-terminal dimerisation domain-containing protein</fullName>
    </recommendedName>
</protein>
<gene>
    <name evidence="1" type="ORF">VP01_3347g2</name>
</gene>
<reference evidence="1 2" key="1">
    <citation type="submission" date="2015-08" db="EMBL/GenBank/DDBJ databases">
        <title>Next Generation Sequencing and Analysis of the Genome of Puccinia sorghi L Schw, the Causal Agent of Maize Common Rust.</title>
        <authorList>
            <person name="Rochi L."/>
            <person name="Burguener G."/>
            <person name="Darino M."/>
            <person name="Turjanski A."/>
            <person name="Kreff E."/>
            <person name="Dieguez M.J."/>
            <person name="Sacco F."/>
        </authorList>
    </citation>
    <scope>NUCLEOTIDE SEQUENCE [LARGE SCALE GENOMIC DNA]</scope>
    <source>
        <strain evidence="1 2">RO10H11247</strain>
    </source>
</reference>
<comment type="caution">
    <text evidence="1">The sequence shown here is derived from an EMBL/GenBank/DDBJ whole genome shotgun (WGS) entry which is preliminary data.</text>
</comment>
<keyword evidence="2" id="KW-1185">Reference proteome</keyword>
<dbReference type="OrthoDB" id="3264316at2759"/>
<evidence type="ECO:0008006" key="3">
    <source>
        <dbReference type="Google" id="ProtNLM"/>
    </source>
</evidence>
<dbReference type="AlphaFoldDB" id="A0A0L6UX09"/>
<dbReference type="EMBL" id="LAVV01008332">
    <property type="protein sequence ID" value="KNZ53091.1"/>
    <property type="molecule type" value="Genomic_DNA"/>
</dbReference>
<organism evidence="1 2">
    <name type="scientific">Puccinia sorghi</name>
    <dbReference type="NCBI Taxonomy" id="27349"/>
    <lineage>
        <taxon>Eukaryota</taxon>
        <taxon>Fungi</taxon>
        <taxon>Dikarya</taxon>
        <taxon>Basidiomycota</taxon>
        <taxon>Pucciniomycotina</taxon>
        <taxon>Pucciniomycetes</taxon>
        <taxon>Pucciniales</taxon>
        <taxon>Pucciniaceae</taxon>
        <taxon>Puccinia</taxon>
    </lineage>
</organism>
<accession>A0A0L6UX09</accession>
<dbReference type="VEuPathDB" id="FungiDB:VP01_3347g2"/>
<proteinExistence type="predicted"/>
<evidence type="ECO:0000313" key="2">
    <source>
        <dbReference type="Proteomes" id="UP000037035"/>
    </source>
</evidence>
<evidence type="ECO:0000313" key="1">
    <source>
        <dbReference type="EMBL" id="KNZ53091.1"/>
    </source>
</evidence>
<dbReference type="Proteomes" id="UP000037035">
    <property type="component" value="Unassembled WGS sequence"/>
</dbReference>